<dbReference type="RefSeq" id="WP_210434796.1">
    <property type="nucleotide sequence ID" value="NZ_SZUV01000001.1"/>
</dbReference>
<dbReference type="AlphaFoldDB" id="A0A543Q7F4"/>
<dbReference type="Proteomes" id="UP000315403">
    <property type="component" value="Unassembled WGS sequence"/>
</dbReference>
<evidence type="ECO:0000256" key="11">
    <source>
        <dbReference type="ARBA" id="ARBA00057735"/>
    </source>
</evidence>
<dbReference type="FunFam" id="3.40.50.300:FF:000225">
    <property type="entry name" value="Thymidylate kinase"/>
    <property type="match status" value="1"/>
</dbReference>
<feature type="domain" description="Thymidylate kinase-like" evidence="13">
    <location>
        <begin position="21"/>
        <end position="206"/>
    </location>
</feature>
<evidence type="ECO:0000256" key="5">
    <source>
        <dbReference type="ARBA" id="ARBA00022727"/>
    </source>
</evidence>
<name>A0A543Q7F4_ACITH</name>
<keyword evidence="5 12" id="KW-0545">Nucleotide biosynthesis</keyword>
<sequence>MTAQASTIQKSTITPGMFITLEGIEGAGKSSAIPVLAAFCEAQGLSVERTREPGGGHLGEALRSIFLNPELALDVEAELLLLYAGRRDHWLNRIQPALTDGKIVLCDRYEDSTYAYQSGGRGFPQERIAELARWAGITRAPDLTFWFDVSPELGAARIRARRPDRLEQEQTPFFTKARAVFAQRRAAEPQRIIRIDASAPMDQVHAALEQALAPRLRKHFS</sequence>
<dbReference type="PANTHER" id="PTHR10344">
    <property type="entry name" value="THYMIDYLATE KINASE"/>
    <property type="match status" value="1"/>
</dbReference>
<dbReference type="InterPro" id="IPR018095">
    <property type="entry name" value="Thymidylate_kin_CS"/>
</dbReference>
<evidence type="ECO:0000256" key="8">
    <source>
        <dbReference type="ARBA" id="ARBA00022840"/>
    </source>
</evidence>
<dbReference type="GO" id="GO:0006233">
    <property type="term" value="P:dTDP biosynthetic process"/>
    <property type="evidence" value="ECO:0007669"/>
    <property type="project" value="InterPro"/>
</dbReference>
<comment type="caution">
    <text evidence="14">The sequence shown here is derived from an EMBL/GenBank/DDBJ whole genome shotgun (WGS) entry which is preliminary data.</text>
</comment>
<evidence type="ECO:0000259" key="13">
    <source>
        <dbReference type="Pfam" id="PF02223"/>
    </source>
</evidence>
<proteinExistence type="inferred from homology"/>
<dbReference type="GO" id="GO:0006235">
    <property type="term" value="P:dTTP biosynthetic process"/>
    <property type="evidence" value="ECO:0007669"/>
    <property type="project" value="UniProtKB-UniRule"/>
</dbReference>
<comment type="similarity">
    <text evidence="1 12">Belongs to the thymidylate kinase family.</text>
</comment>
<feature type="binding site" evidence="12">
    <location>
        <begin position="23"/>
        <end position="30"/>
    </location>
    <ligand>
        <name>ATP</name>
        <dbReference type="ChEBI" id="CHEBI:30616"/>
    </ligand>
</feature>
<dbReference type="EMBL" id="SZUV01000001">
    <property type="protein sequence ID" value="TQN52257.1"/>
    <property type="molecule type" value="Genomic_DNA"/>
</dbReference>
<dbReference type="GO" id="GO:0005524">
    <property type="term" value="F:ATP binding"/>
    <property type="evidence" value="ECO:0007669"/>
    <property type="project" value="UniProtKB-UniRule"/>
</dbReference>
<dbReference type="GO" id="GO:0006227">
    <property type="term" value="P:dUDP biosynthetic process"/>
    <property type="evidence" value="ECO:0007669"/>
    <property type="project" value="TreeGrafter"/>
</dbReference>
<evidence type="ECO:0000256" key="3">
    <source>
        <dbReference type="ARBA" id="ARBA00017144"/>
    </source>
</evidence>
<evidence type="ECO:0000256" key="4">
    <source>
        <dbReference type="ARBA" id="ARBA00022679"/>
    </source>
</evidence>
<dbReference type="InterPro" id="IPR027417">
    <property type="entry name" value="P-loop_NTPase"/>
</dbReference>
<protein>
    <recommendedName>
        <fullName evidence="3 12">Thymidylate kinase</fullName>
        <ecNumber evidence="2 12">2.7.4.9</ecNumber>
    </recommendedName>
    <alternativeName>
        <fullName evidence="9 12">dTMP kinase</fullName>
    </alternativeName>
</protein>
<dbReference type="EC" id="2.7.4.9" evidence="2 12"/>
<evidence type="ECO:0000313" key="14">
    <source>
        <dbReference type="EMBL" id="TQN52257.1"/>
    </source>
</evidence>
<evidence type="ECO:0000256" key="9">
    <source>
        <dbReference type="ARBA" id="ARBA00029962"/>
    </source>
</evidence>
<dbReference type="NCBIfam" id="TIGR00041">
    <property type="entry name" value="DTMP_kinase"/>
    <property type="match status" value="1"/>
</dbReference>
<keyword evidence="8 12" id="KW-0067">ATP-binding</keyword>
<dbReference type="Pfam" id="PF02223">
    <property type="entry name" value="Thymidylate_kin"/>
    <property type="match status" value="1"/>
</dbReference>
<dbReference type="GO" id="GO:0004798">
    <property type="term" value="F:dTMP kinase activity"/>
    <property type="evidence" value="ECO:0007669"/>
    <property type="project" value="UniProtKB-UniRule"/>
</dbReference>
<keyword evidence="6 12" id="KW-0547">Nucleotide-binding</keyword>
<evidence type="ECO:0000256" key="10">
    <source>
        <dbReference type="ARBA" id="ARBA00048743"/>
    </source>
</evidence>
<organism evidence="14 15">
    <name type="scientific">Acidithiobacillus thiooxidans ATCC 19377</name>
    <dbReference type="NCBI Taxonomy" id="637390"/>
    <lineage>
        <taxon>Bacteria</taxon>
        <taxon>Pseudomonadati</taxon>
        <taxon>Pseudomonadota</taxon>
        <taxon>Acidithiobacillia</taxon>
        <taxon>Acidithiobacillales</taxon>
        <taxon>Acidithiobacillaceae</taxon>
        <taxon>Acidithiobacillus</taxon>
    </lineage>
</organism>
<dbReference type="PANTHER" id="PTHR10344:SF4">
    <property type="entry name" value="UMP-CMP KINASE 2, MITOCHONDRIAL"/>
    <property type="match status" value="1"/>
</dbReference>
<keyword evidence="7 12" id="KW-0418">Kinase</keyword>
<accession>A0A543Q7F4</accession>
<dbReference type="Gene3D" id="3.40.50.300">
    <property type="entry name" value="P-loop containing nucleotide triphosphate hydrolases"/>
    <property type="match status" value="1"/>
</dbReference>
<dbReference type="HAMAP" id="MF_00165">
    <property type="entry name" value="Thymidylate_kinase"/>
    <property type="match status" value="1"/>
</dbReference>
<dbReference type="CDD" id="cd01672">
    <property type="entry name" value="TMPK"/>
    <property type="match status" value="1"/>
</dbReference>
<dbReference type="GO" id="GO:0005829">
    <property type="term" value="C:cytosol"/>
    <property type="evidence" value="ECO:0007669"/>
    <property type="project" value="TreeGrafter"/>
</dbReference>
<evidence type="ECO:0000313" key="15">
    <source>
        <dbReference type="Proteomes" id="UP000315403"/>
    </source>
</evidence>
<comment type="catalytic activity">
    <reaction evidence="10 12">
        <text>dTMP + ATP = dTDP + ADP</text>
        <dbReference type="Rhea" id="RHEA:13517"/>
        <dbReference type="ChEBI" id="CHEBI:30616"/>
        <dbReference type="ChEBI" id="CHEBI:58369"/>
        <dbReference type="ChEBI" id="CHEBI:63528"/>
        <dbReference type="ChEBI" id="CHEBI:456216"/>
        <dbReference type="EC" id="2.7.4.9"/>
    </reaction>
</comment>
<gene>
    <name evidence="12 14" type="primary">tmk</name>
    <name evidence="14" type="ORF">DLNHIDIE_02144</name>
</gene>
<dbReference type="InterPro" id="IPR039430">
    <property type="entry name" value="Thymidylate_kin-like_dom"/>
</dbReference>
<keyword evidence="4 12" id="KW-0808">Transferase</keyword>
<comment type="function">
    <text evidence="11 12">Phosphorylation of dTMP to form dTDP in both de novo and salvage pathways of dTTP synthesis.</text>
</comment>
<evidence type="ECO:0000256" key="6">
    <source>
        <dbReference type="ARBA" id="ARBA00022741"/>
    </source>
</evidence>
<dbReference type="InterPro" id="IPR018094">
    <property type="entry name" value="Thymidylate_kinase"/>
</dbReference>
<dbReference type="SUPFAM" id="SSF52540">
    <property type="entry name" value="P-loop containing nucleoside triphosphate hydrolases"/>
    <property type="match status" value="1"/>
</dbReference>
<evidence type="ECO:0000256" key="7">
    <source>
        <dbReference type="ARBA" id="ARBA00022777"/>
    </source>
</evidence>
<evidence type="ECO:0000256" key="12">
    <source>
        <dbReference type="HAMAP-Rule" id="MF_00165"/>
    </source>
</evidence>
<dbReference type="PROSITE" id="PS01331">
    <property type="entry name" value="THYMIDYLATE_KINASE"/>
    <property type="match status" value="1"/>
</dbReference>
<evidence type="ECO:0000256" key="2">
    <source>
        <dbReference type="ARBA" id="ARBA00012980"/>
    </source>
</evidence>
<reference evidence="14 15" key="1">
    <citation type="submission" date="2019-03" db="EMBL/GenBank/DDBJ databases">
        <title>New insights into Acidothiobacillus thiooxidans sulfur metabolism through coupled gene expression, solution geochemistry, microscopy and spectroscopy analyses.</title>
        <authorList>
            <person name="Camacho D."/>
            <person name="Frazao R."/>
            <person name="Fouillen A."/>
            <person name="Nanci A."/>
            <person name="Lang B.F."/>
            <person name="Apte S.C."/>
            <person name="Baron C."/>
            <person name="Warren L.A."/>
        </authorList>
    </citation>
    <scope>NUCLEOTIDE SEQUENCE [LARGE SCALE GENOMIC DNA]</scope>
    <source>
        <strain evidence="14 15">ATCC 19377</strain>
    </source>
</reference>
<evidence type="ECO:0000256" key="1">
    <source>
        <dbReference type="ARBA" id="ARBA00009776"/>
    </source>
</evidence>